<evidence type="ECO:0000259" key="11">
    <source>
        <dbReference type="Pfam" id="PF00593"/>
    </source>
</evidence>
<feature type="signal peptide" evidence="10">
    <location>
        <begin position="1"/>
        <end position="23"/>
    </location>
</feature>
<dbReference type="InterPro" id="IPR023997">
    <property type="entry name" value="TonB-dep_OMP_SusC/RagA_CS"/>
</dbReference>
<gene>
    <name evidence="13" type="ORF">AABB81_05400</name>
</gene>
<evidence type="ECO:0000259" key="12">
    <source>
        <dbReference type="Pfam" id="PF07715"/>
    </source>
</evidence>
<keyword evidence="5 9" id="KW-0798">TonB box</keyword>
<dbReference type="NCBIfam" id="TIGR04056">
    <property type="entry name" value="OMP_RagA_SusC"/>
    <property type="match status" value="1"/>
</dbReference>
<evidence type="ECO:0000256" key="7">
    <source>
        <dbReference type="ARBA" id="ARBA00023237"/>
    </source>
</evidence>
<feature type="domain" description="TonB-dependent receptor-like beta-barrel" evidence="11">
    <location>
        <begin position="470"/>
        <end position="979"/>
    </location>
</feature>
<dbReference type="EMBL" id="JBCDNA010000001">
    <property type="protein sequence ID" value="MEL4455321.1"/>
    <property type="molecule type" value="Genomic_DNA"/>
</dbReference>
<keyword evidence="7 8" id="KW-0998">Cell outer membrane</keyword>
<evidence type="ECO:0000256" key="1">
    <source>
        <dbReference type="ARBA" id="ARBA00004571"/>
    </source>
</evidence>
<dbReference type="InterPro" id="IPR012910">
    <property type="entry name" value="Plug_dom"/>
</dbReference>
<dbReference type="Gene3D" id="2.170.130.10">
    <property type="entry name" value="TonB-dependent receptor, plug domain"/>
    <property type="match status" value="1"/>
</dbReference>
<comment type="caution">
    <text evidence="13">The sequence shown here is derived from an EMBL/GenBank/DDBJ whole genome shotgun (WGS) entry which is preliminary data.</text>
</comment>
<dbReference type="Gene3D" id="2.60.40.1120">
    <property type="entry name" value="Carboxypeptidase-like, regulatory domain"/>
    <property type="match status" value="1"/>
</dbReference>
<dbReference type="InterPro" id="IPR008969">
    <property type="entry name" value="CarboxyPept-like_regulatory"/>
</dbReference>
<evidence type="ECO:0000313" key="14">
    <source>
        <dbReference type="Proteomes" id="UP001474120"/>
    </source>
</evidence>
<evidence type="ECO:0000256" key="5">
    <source>
        <dbReference type="ARBA" id="ARBA00023077"/>
    </source>
</evidence>
<accession>A0ABU9L1T4</accession>
<keyword evidence="14" id="KW-1185">Reference proteome</keyword>
<dbReference type="InterPro" id="IPR036942">
    <property type="entry name" value="Beta-barrel_TonB_sf"/>
</dbReference>
<dbReference type="SUPFAM" id="SSF49464">
    <property type="entry name" value="Carboxypeptidase regulatory domain-like"/>
    <property type="match status" value="1"/>
</dbReference>
<dbReference type="SUPFAM" id="SSF56935">
    <property type="entry name" value="Porins"/>
    <property type="match status" value="1"/>
</dbReference>
<dbReference type="NCBIfam" id="TIGR04057">
    <property type="entry name" value="SusC_RagA_signa"/>
    <property type="match status" value="1"/>
</dbReference>
<evidence type="ECO:0000256" key="3">
    <source>
        <dbReference type="ARBA" id="ARBA00022452"/>
    </source>
</evidence>
<name>A0ABU9L1T4_9FLAO</name>
<comment type="subcellular location">
    <subcellularLocation>
        <location evidence="1 8">Cell outer membrane</location>
        <topology evidence="1 8">Multi-pass membrane protein</topology>
    </subcellularLocation>
</comment>
<dbReference type="PROSITE" id="PS52016">
    <property type="entry name" value="TONB_DEPENDENT_REC_3"/>
    <property type="match status" value="1"/>
</dbReference>
<dbReference type="RefSeq" id="WP_342159135.1">
    <property type="nucleotide sequence ID" value="NZ_JBCDNA010000001.1"/>
</dbReference>
<protein>
    <submittedName>
        <fullName evidence="13">SusC/RagA family TonB-linked outer membrane protein</fullName>
    </submittedName>
</protein>
<dbReference type="Pfam" id="PF00593">
    <property type="entry name" value="TonB_dep_Rec_b-barrel"/>
    <property type="match status" value="1"/>
</dbReference>
<dbReference type="InterPro" id="IPR037066">
    <property type="entry name" value="Plug_dom_sf"/>
</dbReference>
<sequence>MKFNLLKQLMFACVFLFAGVAFSQTVSGTVTGDEGPLPGVNVIVKGTSNGTSTDFDGNYTIDNVDSDAILEFSFLGFVTQEIPVNGQSAIDVILAVDAQALDEVIIIGYGTTTVKDATGAVASVSAEDFNGGAIASPEQLIQGKVAGVQTVSSSGEPGAGISLRIRGTTSVTSNNDPLYVVDGVPLSAGSTSAEGSDIGFGTSPSSNPLSFLNPNDIESMSVLKDASATAIYGSRGANGVVIITTKTGKGRQGGLFEFNSSVSFSSPANSYDLLSPSQFLDAVEQFGGDPVAQDFGASTDWQDVVTRSSVSNDQSLAYSYNHATGSVRGTFGYQDLQGVIENSGLKRISARVNVFQRLLDDKLNLSFQGTYSTVDEQQAALSGSAGFQGDLLGASYSANPTWPNDPDFDSGGQINPANMLAYTDSNTNTDRFLMNFSADYAILPSFVAKLTLGYDKSTSTRHAETSGLARNLGDNVFGSGLGSLNDLDTESKLMEFTLTWDKDWDNSKLNLLAGYSFQDFNRQGRNVNGRGYGTNDMSQMAKDLKSSAASIEALISGSYQQYGFAPNNAFINRLFPTPTTDPLVGLADTSVTSVTGDTYDFTDELQSFFTRANYTLMDKYLFTATVRVDGSSKFGGNNKYGVFPSAAFAWKVNEEDFIGDKVSTLKARLSWGITGNQDGLGHGNFVRRERFAGPSIQSNTNVDTPGTEVIAFANPDLKWEETTSYGFGIDFGLNDNRLTTSLDLYRKETKDLLLSVEAAQPSPQPFFFRNLDGQVLNEGIEWSINYDFFQTDDFTWNVGFNISYNNNELQGFPGQIPAGTIRGQGLSGAFAQILAQDQPLFSYFLREFEGFDENGQPIGDNQSFVGKSALATTNAGLNTSLTYKNWDLNLFFAGQWGGYVYNNTQNAFFTAGSIANARNVTPDVLTSGEAGNAEAAVSTRFLEKGDFVRLQNATLGYTFDLKEESKINNLRLYLTGQNLFLITDYKGLDPEINTTPGGGDLLNGIPTAGIDYTSYPRPRVVTLGLNLSF</sequence>
<keyword evidence="10" id="KW-0732">Signal</keyword>
<evidence type="ECO:0000256" key="10">
    <source>
        <dbReference type="SAM" id="SignalP"/>
    </source>
</evidence>
<organism evidence="13 14">
    <name type="scientific">Lutimonas vermicola</name>
    <dbReference type="NCBI Taxonomy" id="414288"/>
    <lineage>
        <taxon>Bacteria</taxon>
        <taxon>Pseudomonadati</taxon>
        <taxon>Bacteroidota</taxon>
        <taxon>Flavobacteriia</taxon>
        <taxon>Flavobacteriales</taxon>
        <taxon>Flavobacteriaceae</taxon>
        <taxon>Lutimonas</taxon>
    </lineage>
</organism>
<keyword evidence="2 8" id="KW-0813">Transport</keyword>
<dbReference type="Gene3D" id="2.40.170.20">
    <property type="entry name" value="TonB-dependent receptor, beta-barrel domain"/>
    <property type="match status" value="1"/>
</dbReference>
<evidence type="ECO:0000256" key="9">
    <source>
        <dbReference type="RuleBase" id="RU003357"/>
    </source>
</evidence>
<keyword evidence="4 8" id="KW-0812">Transmembrane</keyword>
<keyword evidence="3 8" id="KW-1134">Transmembrane beta strand</keyword>
<comment type="similarity">
    <text evidence="8 9">Belongs to the TonB-dependent receptor family.</text>
</comment>
<evidence type="ECO:0000256" key="6">
    <source>
        <dbReference type="ARBA" id="ARBA00023136"/>
    </source>
</evidence>
<reference evidence="13 14" key="1">
    <citation type="submission" date="2024-04" db="EMBL/GenBank/DDBJ databases">
        <title>whole genome sequencing of Lutimonas vermicola strain IMCC1616.</title>
        <authorList>
            <person name="Bae S.S."/>
        </authorList>
    </citation>
    <scope>NUCLEOTIDE SEQUENCE [LARGE SCALE GENOMIC DNA]</scope>
    <source>
        <strain evidence="13 14">IMCC1616</strain>
    </source>
</reference>
<dbReference type="InterPro" id="IPR039426">
    <property type="entry name" value="TonB-dep_rcpt-like"/>
</dbReference>
<proteinExistence type="inferred from homology"/>
<evidence type="ECO:0000256" key="2">
    <source>
        <dbReference type="ARBA" id="ARBA00022448"/>
    </source>
</evidence>
<feature type="domain" description="TonB-dependent receptor plug" evidence="12">
    <location>
        <begin position="114"/>
        <end position="240"/>
    </location>
</feature>
<keyword evidence="6 8" id="KW-0472">Membrane</keyword>
<dbReference type="Proteomes" id="UP001474120">
    <property type="component" value="Unassembled WGS sequence"/>
</dbReference>
<feature type="chain" id="PRO_5046395410" evidence="10">
    <location>
        <begin position="24"/>
        <end position="1029"/>
    </location>
</feature>
<evidence type="ECO:0000256" key="8">
    <source>
        <dbReference type="PROSITE-ProRule" id="PRU01360"/>
    </source>
</evidence>
<evidence type="ECO:0000256" key="4">
    <source>
        <dbReference type="ARBA" id="ARBA00022692"/>
    </source>
</evidence>
<dbReference type="InterPro" id="IPR000531">
    <property type="entry name" value="Beta-barrel_TonB"/>
</dbReference>
<evidence type="ECO:0000313" key="13">
    <source>
        <dbReference type="EMBL" id="MEL4455321.1"/>
    </source>
</evidence>
<dbReference type="Pfam" id="PF13715">
    <property type="entry name" value="CarbopepD_reg_2"/>
    <property type="match status" value="1"/>
</dbReference>
<dbReference type="Pfam" id="PF07715">
    <property type="entry name" value="Plug"/>
    <property type="match status" value="1"/>
</dbReference>
<dbReference type="InterPro" id="IPR023996">
    <property type="entry name" value="TonB-dep_OMP_SusC/RagA"/>
</dbReference>